<feature type="compositionally biased region" description="Low complexity" evidence="20">
    <location>
        <begin position="109"/>
        <end position="119"/>
    </location>
</feature>
<feature type="region of interest" description="Disordered" evidence="20">
    <location>
        <begin position="98"/>
        <end position="152"/>
    </location>
</feature>
<comment type="subcellular location">
    <subcellularLocation>
        <location evidence="1">Cytoplasm</location>
    </subcellularLocation>
</comment>
<feature type="compositionally biased region" description="Basic residues" evidence="20">
    <location>
        <begin position="464"/>
        <end position="473"/>
    </location>
</feature>
<evidence type="ECO:0000256" key="13">
    <source>
        <dbReference type="ARBA" id="ARBA00023054"/>
    </source>
</evidence>
<keyword evidence="23" id="KW-1185">Reference proteome</keyword>
<protein>
    <recommendedName>
        <fullName evidence="16">tRNA endonuclease ANKZF1</fullName>
    </recommendedName>
    <alternativeName>
        <fullName evidence="17">Ankyrin repeat and zinc finger domain-containing protein 1</fullName>
    </alternativeName>
</protein>
<dbReference type="InterPro" id="IPR041175">
    <property type="entry name" value="VLRF1/Vms1"/>
</dbReference>
<dbReference type="InterPro" id="IPR036770">
    <property type="entry name" value="Ankyrin_rpt-contain_sf"/>
</dbReference>
<evidence type="ECO:0000313" key="23">
    <source>
        <dbReference type="Proteomes" id="UP000736164"/>
    </source>
</evidence>
<keyword evidence="9" id="KW-0863">Zinc-finger</keyword>
<keyword evidence="6" id="KW-0479">Metal-binding</keyword>
<feature type="compositionally biased region" description="Basic and acidic residues" evidence="20">
    <location>
        <begin position="637"/>
        <end position="667"/>
    </location>
</feature>
<evidence type="ECO:0000256" key="4">
    <source>
        <dbReference type="ARBA" id="ARBA00022553"/>
    </source>
</evidence>
<evidence type="ECO:0000256" key="12">
    <source>
        <dbReference type="ARBA" id="ARBA00023043"/>
    </source>
</evidence>
<proteinExistence type="inferred from homology"/>
<evidence type="ECO:0000313" key="22">
    <source>
        <dbReference type="EMBL" id="MBN3318926.1"/>
    </source>
</evidence>
<evidence type="ECO:0000256" key="15">
    <source>
        <dbReference type="ARBA" id="ARBA00063963"/>
    </source>
</evidence>
<dbReference type="Pfam" id="PF18826">
    <property type="entry name" value="bVLRF1"/>
    <property type="match status" value="1"/>
</dbReference>
<dbReference type="PANTHER" id="PTHR16036:SF2">
    <property type="entry name" value="TRNA ENDONUCLEASE ANKZF1"/>
    <property type="match status" value="1"/>
</dbReference>
<reference evidence="22" key="1">
    <citation type="journal article" date="2021" name="Cell">
        <title>Tracing the genetic footprints of vertebrate landing in non-teleost ray-finned fishes.</title>
        <authorList>
            <person name="Bi X."/>
            <person name="Wang K."/>
            <person name="Yang L."/>
            <person name="Pan H."/>
            <person name="Jiang H."/>
            <person name="Wei Q."/>
            <person name="Fang M."/>
            <person name="Yu H."/>
            <person name="Zhu C."/>
            <person name="Cai Y."/>
            <person name="He Y."/>
            <person name="Gan X."/>
            <person name="Zeng H."/>
            <person name="Yu D."/>
            <person name="Zhu Y."/>
            <person name="Jiang H."/>
            <person name="Qiu Q."/>
            <person name="Yang H."/>
            <person name="Zhang Y.E."/>
            <person name="Wang W."/>
            <person name="Zhu M."/>
            <person name="He S."/>
            <person name="Zhang G."/>
        </authorList>
    </citation>
    <scope>NUCLEOTIDE SEQUENCE</scope>
    <source>
        <strain evidence="22">Allg_001</strain>
    </source>
</reference>
<dbReference type="AlphaFoldDB" id="A0A8J7TDJ7"/>
<keyword evidence="7" id="KW-0677">Repeat</keyword>
<dbReference type="GO" id="GO:0008270">
    <property type="term" value="F:zinc ion binding"/>
    <property type="evidence" value="ECO:0007669"/>
    <property type="project" value="UniProtKB-KW"/>
</dbReference>
<comment type="domain">
    <text evidence="19">The VLRF1 domain mediates binding to the 60S ribosomal subunit.</text>
</comment>
<evidence type="ECO:0000256" key="16">
    <source>
        <dbReference type="ARBA" id="ARBA00068037"/>
    </source>
</evidence>
<feature type="region of interest" description="Disordered" evidence="20">
    <location>
        <begin position="620"/>
        <end position="667"/>
    </location>
</feature>
<dbReference type="SMART" id="SM00248">
    <property type="entry name" value="ANK"/>
    <property type="match status" value="1"/>
</dbReference>
<evidence type="ECO:0000256" key="1">
    <source>
        <dbReference type="ARBA" id="ARBA00004496"/>
    </source>
</evidence>
<feature type="repeat" description="ANK" evidence="18">
    <location>
        <begin position="545"/>
        <end position="577"/>
    </location>
</feature>
<evidence type="ECO:0000256" key="10">
    <source>
        <dbReference type="ARBA" id="ARBA00022801"/>
    </source>
</evidence>
<dbReference type="GO" id="GO:0005737">
    <property type="term" value="C:cytoplasm"/>
    <property type="evidence" value="ECO:0007669"/>
    <property type="project" value="UniProtKB-SubCell"/>
</dbReference>
<dbReference type="PANTHER" id="PTHR16036">
    <property type="entry name" value="ANKYRIN REPEAT AND ZINC FINGER DOMAIN-CONTAINING PROTEIN 1"/>
    <property type="match status" value="1"/>
</dbReference>
<feature type="active site" evidence="19">
    <location>
        <position position="240"/>
    </location>
</feature>
<dbReference type="InterPro" id="IPR002110">
    <property type="entry name" value="Ankyrin_rpt"/>
</dbReference>
<comment type="caution">
    <text evidence="22">The sequence shown here is derived from an EMBL/GenBank/DDBJ whole genome shotgun (WGS) entry which is preliminary data.</text>
</comment>
<dbReference type="Pfam" id="PF12796">
    <property type="entry name" value="Ank_2"/>
    <property type="match status" value="1"/>
</dbReference>
<keyword evidence="5 19" id="KW-0540">Nuclease</keyword>
<evidence type="ECO:0000256" key="20">
    <source>
        <dbReference type="SAM" id="MobiDB-lite"/>
    </source>
</evidence>
<evidence type="ECO:0000256" key="17">
    <source>
        <dbReference type="ARBA" id="ARBA00075120"/>
    </source>
</evidence>
<evidence type="ECO:0000256" key="9">
    <source>
        <dbReference type="ARBA" id="ARBA00022771"/>
    </source>
</evidence>
<keyword evidence="8 19" id="KW-0255">Endonuclease</keyword>
<evidence type="ECO:0000256" key="6">
    <source>
        <dbReference type="ARBA" id="ARBA00022723"/>
    </source>
</evidence>
<evidence type="ECO:0000256" key="11">
    <source>
        <dbReference type="ARBA" id="ARBA00022833"/>
    </source>
</evidence>
<comment type="function">
    <text evidence="14">Endonuclease that cleaves polypeptidyl-tRNAs downstream of the ribosome-associated quality control (RQC) pathway to release incompletely synthesized polypeptides for degradation. The RQC pathway disassembles aberrantly stalled translation complexes to recycle or degrade the constituent parts. ANKZF1 acts downstream disassembly of stalled ribosomes and specifically cleaves off the terminal 3'-CCA nucleotides universal to all tRNAs from polypeptidyl-tRNAs, releasing (1) ubiquitinated polypeptides from 60S ribosomal subunit for degradation and (2) cleaved tRNAs. ANKZF1-cleaved tRNAs are then repaired and recycled by ELAC1 and TRNT1. Also plays a role in the cellular response to hydrogen peroxide and in the maintenance of mitochondrial integrity under conditions of cellular stress.</text>
</comment>
<comment type="subunit">
    <text evidence="15">Interacts (via VIM motif) with VCP.</text>
</comment>
<keyword evidence="12 18" id="KW-0040">ANK repeat</keyword>
<dbReference type="FunFam" id="1.25.40.20:FF:000180">
    <property type="entry name" value="Ankyrin repeat and zinc finger domain containing 1"/>
    <property type="match status" value="1"/>
</dbReference>
<evidence type="ECO:0000256" key="7">
    <source>
        <dbReference type="ARBA" id="ARBA00022737"/>
    </source>
</evidence>
<comment type="similarity">
    <text evidence="2 19">Belongs to the ANKZF1/VMS1 family.</text>
</comment>
<dbReference type="SUPFAM" id="SSF48403">
    <property type="entry name" value="Ankyrin repeat"/>
    <property type="match status" value="1"/>
</dbReference>
<evidence type="ECO:0000259" key="21">
    <source>
        <dbReference type="PROSITE" id="PS52044"/>
    </source>
</evidence>
<dbReference type="Proteomes" id="UP000736164">
    <property type="component" value="Unassembled WGS sequence"/>
</dbReference>
<evidence type="ECO:0000256" key="8">
    <source>
        <dbReference type="ARBA" id="ARBA00022759"/>
    </source>
</evidence>
<feature type="non-terminal residue" evidence="22">
    <location>
        <position position="733"/>
    </location>
</feature>
<keyword evidence="10 19" id="KW-0378">Hydrolase</keyword>
<dbReference type="GO" id="GO:0004519">
    <property type="term" value="F:endonuclease activity"/>
    <property type="evidence" value="ECO:0007669"/>
    <property type="project" value="UniProtKB-KW"/>
</dbReference>
<dbReference type="PROSITE" id="PS50297">
    <property type="entry name" value="ANK_REP_REGION"/>
    <property type="match status" value="1"/>
</dbReference>
<dbReference type="PROSITE" id="PS50088">
    <property type="entry name" value="ANK_REPEAT"/>
    <property type="match status" value="1"/>
</dbReference>
<feature type="compositionally biased region" description="Basic residues" evidence="20">
    <location>
        <begin position="626"/>
        <end position="636"/>
    </location>
</feature>
<feature type="domain" description="VLRF1" evidence="21">
    <location>
        <begin position="197"/>
        <end position="340"/>
    </location>
</feature>
<feature type="non-terminal residue" evidence="22">
    <location>
        <position position="1"/>
    </location>
</feature>
<dbReference type="EMBL" id="JAAWVO010042568">
    <property type="protein sequence ID" value="MBN3318926.1"/>
    <property type="molecule type" value="Genomic_DNA"/>
</dbReference>
<keyword evidence="13" id="KW-0175">Coiled coil</keyword>
<dbReference type="InterPro" id="IPR047139">
    <property type="entry name" value="ANKZ1/VMS1"/>
</dbReference>
<dbReference type="GO" id="GO:0036503">
    <property type="term" value="P:ERAD pathway"/>
    <property type="evidence" value="ECO:0007669"/>
    <property type="project" value="TreeGrafter"/>
</dbReference>
<dbReference type="Gene3D" id="1.25.40.20">
    <property type="entry name" value="Ankyrin repeat-containing domain"/>
    <property type="match status" value="1"/>
</dbReference>
<gene>
    <name evidence="22" type="primary">Ankzf1</name>
    <name evidence="22" type="ORF">GTO95_0007879</name>
</gene>
<feature type="region of interest" description="Disordered" evidence="20">
    <location>
        <begin position="421"/>
        <end position="488"/>
    </location>
</feature>
<organism evidence="22 23">
    <name type="scientific">Atractosteus spatula</name>
    <name type="common">Alligator gar</name>
    <name type="synonym">Lepisosteus spatula</name>
    <dbReference type="NCBI Taxonomy" id="7917"/>
    <lineage>
        <taxon>Eukaryota</taxon>
        <taxon>Metazoa</taxon>
        <taxon>Chordata</taxon>
        <taxon>Craniata</taxon>
        <taxon>Vertebrata</taxon>
        <taxon>Euteleostomi</taxon>
        <taxon>Actinopterygii</taxon>
        <taxon>Neopterygii</taxon>
        <taxon>Holostei</taxon>
        <taxon>Semionotiformes</taxon>
        <taxon>Lepisosteidae</taxon>
        <taxon>Atractosteus</taxon>
    </lineage>
</organism>
<name>A0A8J7TDJ7_ATRSP</name>
<dbReference type="GO" id="GO:0016787">
    <property type="term" value="F:hydrolase activity"/>
    <property type="evidence" value="ECO:0007669"/>
    <property type="project" value="UniProtKB-KW"/>
</dbReference>
<sequence>AMAHPESHSVFDCHQEPSLLEGLQEVTDTQGLAMPTNAISPNTADSSKGPTVTIVEVSDRMFCSACQCPFESREEQTEHYRLDWHRFNLRQRLLGSQPTTAEEFESRTGAGDLSSISGSDSEDEGSDSDWGYRGDRDSGSAGTDSPPDSEVSTGRISCRVLFSNSKGQYLSVYRCILCSKKMESENDLAASLKKLSKKAVWVILMAGGGHFAGAVFQGRDILQHKTFHRYTVRAKRGTAQGLRDSQNRSHAPKSAGAALRRYNEAALLKDIQDLLESWANHLSDANAIFLRAPSYNRAMFFGGRPAPLERNDQRIRTLPFPTRRPTFREVKRVHEALSTLHVYGKDTDIANIISSPKKVWKKALKPSQKATPVLQINAAVEEEVEKECSGEESPAVELETVELSLSTLELKEFEICPRKKRHKKKKKQAAAATDLVSRESVQQREYSENPEPADSVEGPERSVAKQKPRRSRKAQAQPPEQGMSAEYPEYGLRDSLYTACKTGDVETLLSLLQPQGPGREDGTCPSVETQAPVTSDLLNSEIGPAGFTLLHVAAAAGHRAVIRLLLDAGSDPACRDKKGQTPYAVAAEKDTRNEFRKYMAENPNKYDYSKAQVPGPLTAEIESKKMEKKRAQKAAKKQREKEQREERKKQEVEEEEKRRYAALSDREKRAVAAERRLAHQMATSGGTVSNARRCWQCGESLLGKIPFEYLDFSFCTTRCLQEHRRSRAPTARP</sequence>
<evidence type="ECO:0000256" key="5">
    <source>
        <dbReference type="ARBA" id="ARBA00022722"/>
    </source>
</evidence>
<evidence type="ECO:0000256" key="3">
    <source>
        <dbReference type="ARBA" id="ARBA00022490"/>
    </source>
</evidence>
<evidence type="ECO:0000256" key="19">
    <source>
        <dbReference type="PROSITE-ProRule" id="PRU01389"/>
    </source>
</evidence>
<dbReference type="Pfam" id="PF18716">
    <property type="entry name" value="VATC"/>
    <property type="match status" value="1"/>
</dbReference>
<evidence type="ECO:0000256" key="14">
    <source>
        <dbReference type="ARBA" id="ARBA00060260"/>
    </source>
</evidence>
<dbReference type="InterPro" id="IPR041540">
    <property type="entry name" value="VATC"/>
</dbReference>
<keyword evidence="4" id="KW-0597">Phosphoprotein</keyword>
<accession>A0A8J7TDJ7</accession>
<keyword evidence="11" id="KW-0862">Zinc</keyword>
<evidence type="ECO:0000256" key="18">
    <source>
        <dbReference type="PROSITE-ProRule" id="PRU00023"/>
    </source>
</evidence>
<evidence type="ECO:0000256" key="2">
    <source>
        <dbReference type="ARBA" id="ARBA00009262"/>
    </source>
</evidence>
<dbReference type="PROSITE" id="PS52044">
    <property type="entry name" value="VLRF1"/>
    <property type="match status" value="1"/>
</dbReference>
<keyword evidence="3 19" id="KW-0963">Cytoplasm</keyword>